<feature type="domain" description="Zn(2)-C6 fungal-type" evidence="8">
    <location>
        <begin position="321"/>
        <end position="349"/>
    </location>
</feature>
<evidence type="ECO:0000313" key="9">
    <source>
        <dbReference type="EMBL" id="ODV88691.1"/>
    </source>
</evidence>
<reference evidence="10" key="1">
    <citation type="submission" date="2016-02" db="EMBL/GenBank/DDBJ databases">
        <title>Comparative genomics of biotechnologically important yeasts.</title>
        <authorList>
            <consortium name="DOE Joint Genome Institute"/>
            <person name="Riley R."/>
            <person name="Haridas S."/>
            <person name="Wolfe K.H."/>
            <person name="Lopes M.R."/>
            <person name="Hittinger C.T."/>
            <person name="Goker M."/>
            <person name="Salamov A."/>
            <person name="Wisecaver J."/>
            <person name="Long T.M."/>
            <person name="Aerts A.L."/>
            <person name="Barry K."/>
            <person name="Choi C."/>
            <person name="Clum A."/>
            <person name="Coughlan A.Y."/>
            <person name="Deshpande S."/>
            <person name="Douglass A.P."/>
            <person name="Hanson S.J."/>
            <person name="Klenk H.-P."/>
            <person name="Labutti K."/>
            <person name="Lapidus A."/>
            <person name="Lindquist E."/>
            <person name="Lipzen A."/>
            <person name="Meier-Kolthoff J.P."/>
            <person name="Ohm R.A."/>
            <person name="Otillar R.P."/>
            <person name="Pangilinan J."/>
            <person name="Peng Y."/>
            <person name="Rokas A."/>
            <person name="Rosa C.A."/>
            <person name="Scheuner C."/>
            <person name="Sibirny A.A."/>
            <person name="Slot J.C."/>
            <person name="Stielow J.B."/>
            <person name="Sun H."/>
            <person name="Kurtzman C.P."/>
            <person name="Blackwell M."/>
            <person name="Jeffries T.W."/>
            <person name="Grigoriev I.V."/>
        </authorList>
    </citation>
    <scope>NUCLEOTIDE SEQUENCE [LARGE SCALE GENOMIC DNA]</scope>
    <source>
        <strain evidence="10">NRRL Y-17796</strain>
    </source>
</reference>
<dbReference type="PROSITE" id="PS50048">
    <property type="entry name" value="ZN2_CY6_FUNGAL_2"/>
    <property type="match status" value="1"/>
</dbReference>
<keyword evidence="2" id="KW-0862">Zinc</keyword>
<dbReference type="GO" id="GO:0000981">
    <property type="term" value="F:DNA-binding transcription factor activity, RNA polymerase II-specific"/>
    <property type="evidence" value="ECO:0007669"/>
    <property type="project" value="InterPro"/>
</dbReference>
<gene>
    <name evidence="9" type="ORF">CANCADRAFT_127709</name>
</gene>
<dbReference type="SMART" id="SM00066">
    <property type="entry name" value="GAL4"/>
    <property type="match status" value="1"/>
</dbReference>
<feature type="region of interest" description="Disordered" evidence="7">
    <location>
        <begin position="361"/>
        <end position="448"/>
    </location>
</feature>
<keyword evidence="10" id="KW-1185">Reference proteome</keyword>
<evidence type="ECO:0000313" key="10">
    <source>
        <dbReference type="Proteomes" id="UP000095023"/>
    </source>
</evidence>
<dbReference type="Proteomes" id="UP000095023">
    <property type="component" value="Unassembled WGS sequence"/>
</dbReference>
<name>A0A1E4TAD9_9ASCO</name>
<dbReference type="AlphaFoldDB" id="A0A1E4TAD9"/>
<accession>A0A1E4TAD9</accession>
<feature type="region of interest" description="Disordered" evidence="7">
    <location>
        <begin position="159"/>
        <end position="258"/>
    </location>
</feature>
<evidence type="ECO:0000256" key="7">
    <source>
        <dbReference type="SAM" id="MobiDB-lite"/>
    </source>
</evidence>
<evidence type="ECO:0000256" key="6">
    <source>
        <dbReference type="ARBA" id="ARBA00023242"/>
    </source>
</evidence>
<feature type="compositionally biased region" description="Low complexity" evidence="7">
    <location>
        <begin position="95"/>
        <end position="105"/>
    </location>
</feature>
<protein>
    <recommendedName>
        <fullName evidence="8">Zn(2)-C6 fungal-type domain-containing protein</fullName>
    </recommendedName>
</protein>
<feature type="compositionally biased region" description="Polar residues" evidence="7">
    <location>
        <begin position="382"/>
        <end position="396"/>
    </location>
</feature>
<feature type="compositionally biased region" description="Low complexity" evidence="7">
    <location>
        <begin position="1"/>
        <end position="19"/>
    </location>
</feature>
<dbReference type="GO" id="GO:0003677">
    <property type="term" value="F:DNA binding"/>
    <property type="evidence" value="ECO:0007669"/>
    <property type="project" value="UniProtKB-KW"/>
</dbReference>
<evidence type="ECO:0000256" key="3">
    <source>
        <dbReference type="ARBA" id="ARBA00023015"/>
    </source>
</evidence>
<dbReference type="InterPro" id="IPR001138">
    <property type="entry name" value="Zn2Cys6_DnaBD"/>
</dbReference>
<keyword evidence="3" id="KW-0805">Transcription regulation</keyword>
<evidence type="ECO:0000256" key="2">
    <source>
        <dbReference type="ARBA" id="ARBA00022833"/>
    </source>
</evidence>
<dbReference type="PANTHER" id="PTHR36206">
    <property type="entry name" value="ASPERCRYPTIN BIOSYNTHESIS CLUSTER-SPECIFIC TRANSCRIPTION REGULATOR ATNN-RELATED"/>
    <property type="match status" value="1"/>
</dbReference>
<dbReference type="Gene3D" id="4.10.240.10">
    <property type="entry name" value="Zn(2)-C6 fungal-type DNA-binding domain"/>
    <property type="match status" value="1"/>
</dbReference>
<keyword evidence="4" id="KW-0238">DNA-binding</keyword>
<keyword evidence="1" id="KW-0479">Metal-binding</keyword>
<feature type="compositionally biased region" description="Pro residues" evidence="7">
    <location>
        <begin position="177"/>
        <end position="186"/>
    </location>
</feature>
<feature type="region of interest" description="Disordered" evidence="7">
    <location>
        <begin position="1"/>
        <end position="52"/>
    </location>
</feature>
<dbReference type="GO" id="GO:0008270">
    <property type="term" value="F:zinc ion binding"/>
    <property type="evidence" value="ECO:0007669"/>
    <property type="project" value="InterPro"/>
</dbReference>
<evidence type="ECO:0000256" key="5">
    <source>
        <dbReference type="ARBA" id="ARBA00023163"/>
    </source>
</evidence>
<feature type="compositionally biased region" description="Pro residues" evidence="7">
    <location>
        <begin position="115"/>
        <end position="124"/>
    </location>
</feature>
<evidence type="ECO:0000256" key="4">
    <source>
        <dbReference type="ARBA" id="ARBA00023125"/>
    </source>
</evidence>
<dbReference type="EMBL" id="KV453843">
    <property type="protein sequence ID" value="ODV88691.1"/>
    <property type="molecule type" value="Genomic_DNA"/>
</dbReference>
<keyword evidence="6" id="KW-0539">Nucleus</keyword>
<sequence length="448" mass="48897">MHDNSSSSQEPSKPPSTQSATPATSKPSALSNQQPQPHVGARLPPMALQGTIPPQWYQMPYSGYAYMPQMYTPPPPAPYPQQLAHPQQHEHQHRLPLQQQQQHQPAHAHMHQHPHPYPPIPPHPYPVAEYGVPSSSHNHPTYRMYPHPFYAPPGSYYYPQPGFGPTQDAQRFSDSFLPPPQQPPPQQQHSQSHSSHAHDQKSHHSTPSSVTPVQPPSPSAAHATASRAANGKRQSMSHSSAEPPLSPSHIPLQYPGPLGPMSVPGTPVPGLAMHPMGAPYYAIPAYATPPGIPSPYGNNQSMRFVLSVPSRRTHRKRTKTGCLTCRQRRIKCDEGRPVCSNCTRSHRKCLGYVSLNKPAGLQHDQTAKYESSDDQEGGPLKPSSSPEDTDMESSNPREIASKSIDTPTKQNAAVPVSALVDSDAGSHSELRSLGKTKTDTCDSVTTVH</sequence>
<dbReference type="PROSITE" id="PS00463">
    <property type="entry name" value="ZN2_CY6_FUNGAL_1"/>
    <property type="match status" value="1"/>
</dbReference>
<evidence type="ECO:0000259" key="8">
    <source>
        <dbReference type="PROSITE" id="PS50048"/>
    </source>
</evidence>
<dbReference type="OrthoDB" id="3598904at2759"/>
<proteinExistence type="predicted"/>
<dbReference type="CDD" id="cd00067">
    <property type="entry name" value="GAL4"/>
    <property type="match status" value="1"/>
</dbReference>
<dbReference type="Pfam" id="PF00172">
    <property type="entry name" value="Zn_clus"/>
    <property type="match status" value="1"/>
</dbReference>
<evidence type="ECO:0000256" key="1">
    <source>
        <dbReference type="ARBA" id="ARBA00022723"/>
    </source>
</evidence>
<dbReference type="InterPro" id="IPR052360">
    <property type="entry name" value="Transcr_Regulatory_Proteins"/>
</dbReference>
<feature type="region of interest" description="Disordered" evidence="7">
    <location>
        <begin position="75"/>
        <end position="124"/>
    </location>
</feature>
<feature type="compositionally biased region" description="Basic and acidic residues" evidence="7">
    <location>
        <begin position="424"/>
        <end position="440"/>
    </location>
</feature>
<organism evidence="9 10">
    <name type="scientific">Tortispora caseinolytica NRRL Y-17796</name>
    <dbReference type="NCBI Taxonomy" id="767744"/>
    <lineage>
        <taxon>Eukaryota</taxon>
        <taxon>Fungi</taxon>
        <taxon>Dikarya</taxon>
        <taxon>Ascomycota</taxon>
        <taxon>Saccharomycotina</taxon>
        <taxon>Trigonopsidomycetes</taxon>
        <taxon>Trigonopsidales</taxon>
        <taxon>Trigonopsidaceae</taxon>
        <taxon>Tortispora</taxon>
    </lineage>
</organism>
<dbReference type="SUPFAM" id="SSF57701">
    <property type="entry name" value="Zn2/Cys6 DNA-binding domain"/>
    <property type="match status" value="1"/>
</dbReference>
<keyword evidence="5" id="KW-0804">Transcription</keyword>
<dbReference type="InterPro" id="IPR036864">
    <property type="entry name" value="Zn2-C6_fun-type_DNA-bd_sf"/>
</dbReference>
<dbReference type="PANTHER" id="PTHR36206:SF13">
    <property type="entry name" value="TRANSCRIPTIONAL REGULATORY PROTEIN MOC3"/>
    <property type="match status" value="1"/>
</dbReference>
<feature type="compositionally biased region" description="Polar residues" evidence="7">
    <location>
        <begin position="20"/>
        <end position="36"/>
    </location>
</feature>
<feature type="compositionally biased region" description="Low complexity" evidence="7">
    <location>
        <begin position="219"/>
        <end position="229"/>
    </location>
</feature>